<accession>A0ACC1SEW4</accession>
<sequence>MGLGMDPVSEPLVWPAVLPPGPKKRRSERVPWPPIKSLRSRASIPKGYDPAEEEERQRREEEERKQKEEEERLALEERNRKIREERERQRIERERQREKDQEAWRRASVVGGPSGPPGEARSTAGPPQQKAQFQFTNLDDLDDDDDDD</sequence>
<reference evidence="1" key="1">
    <citation type="submission" date="2022-08" db="EMBL/GenBank/DDBJ databases">
        <title>Genome Sequence of Fusarium decemcellulare.</title>
        <authorList>
            <person name="Buettner E."/>
        </authorList>
    </citation>
    <scope>NUCLEOTIDE SEQUENCE</scope>
    <source>
        <strain evidence="1">Babe19</strain>
    </source>
</reference>
<dbReference type="Proteomes" id="UP001148629">
    <property type="component" value="Unassembled WGS sequence"/>
</dbReference>
<gene>
    <name evidence="1" type="ORF">NM208_g6008</name>
</gene>
<organism evidence="1 2">
    <name type="scientific">Fusarium decemcellulare</name>
    <dbReference type="NCBI Taxonomy" id="57161"/>
    <lineage>
        <taxon>Eukaryota</taxon>
        <taxon>Fungi</taxon>
        <taxon>Dikarya</taxon>
        <taxon>Ascomycota</taxon>
        <taxon>Pezizomycotina</taxon>
        <taxon>Sordariomycetes</taxon>
        <taxon>Hypocreomycetidae</taxon>
        <taxon>Hypocreales</taxon>
        <taxon>Nectriaceae</taxon>
        <taxon>Fusarium</taxon>
        <taxon>Fusarium decemcellulare species complex</taxon>
    </lineage>
</organism>
<name>A0ACC1SEW4_9HYPO</name>
<protein>
    <submittedName>
        <fullName evidence="1">Uncharacterized protein</fullName>
    </submittedName>
</protein>
<proteinExistence type="predicted"/>
<evidence type="ECO:0000313" key="2">
    <source>
        <dbReference type="Proteomes" id="UP001148629"/>
    </source>
</evidence>
<comment type="caution">
    <text evidence="1">The sequence shown here is derived from an EMBL/GenBank/DDBJ whole genome shotgun (WGS) entry which is preliminary data.</text>
</comment>
<keyword evidence="2" id="KW-1185">Reference proteome</keyword>
<dbReference type="EMBL" id="JANRMS010000535">
    <property type="protein sequence ID" value="KAJ3538202.1"/>
    <property type="molecule type" value="Genomic_DNA"/>
</dbReference>
<evidence type="ECO:0000313" key="1">
    <source>
        <dbReference type="EMBL" id="KAJ3538202.1"/>
    </source>
</evidence>